<dbReference type="EMBL" id="JYDS01000015">
    <property type="protein sequence ID" value="KRZ32534.1"/>
    <property type="molecule type" value="Genomic_DNA"/>
</dbReference>
<comment type="caution">
    <text evidence="1">The sequence shown here is derived from an EMBL/GenBank/DDBJ whole genome shotgun (WGS) entry which is preliminary data.</text>
</comment>
<accession>A0A0V1JC14</accession>
<organism evidence="1 2">
    <name type="scientific">Trichinella pseudospiralis</name>
    <name type="common">Parasitic roundworm</name>
    <dbReference type="NCBI Taxonomy" id="6337"/>
    <lineage>
        <taxon>Eukaryota</taxon>
        <taxon>Metazoa</taxon>
        <taxon>Ecdysozoa</taxon>
        <taxon>Nematoda</taxon>
        <taxon>Enoplea</taxon>
        <taxon>Dorylaimia</taxon>
        <taxon>Trichinellida</taxon>
        <taxon>Trichinellidae</taxon>
        <taxon>Trichinella</taxon>
    </lineage>
</organism>
<evidence type="ECO:0000313" key="1">
    <source>
        <dbReference type="EMBL" id="KRZ32534.1"/>
    </source>
</evidence>
<keyword evidence="2" id="KW-1185">Reference proteome</keyword>
<protein>
    <submittedName>
        <fullName evidence="1">Uncharacterized protein</fullName>
    </submittedName>
</protein>
<sequence length="148" mass="16849">MKHCMHCIDCIANLVYDCLGFATSFAESCFTLLRGTYASQLLAEAMLTAHKNHHLSKVQYIFTVHNYSKHCLRNGQVKIACNGSNLTFSARFMRKQLDSKSSVTSKGIGLFDTLEGAHVFFWYPFSAAISLLLEKLFLSKFKLRNQFY</sequence>
<dbReference type="Proteomes" id="UP000054805">
    <property type="component" value="Unassembled WGS sequence"/>
</dbReference>
<gene>
    <name evidence="1" type="ORF">T4B_14300</name>
</gene>
<dbReference type="AlphaFoldDB" id="A0A0V1JC14"/>
<proteinExistence type="predicted"/>
<evidence type="ECO:0000313" key="2">
    <source>
        <dbReference type="Proteomes" id="UP000054805"/>
    </source>
</evidence>
<name>A0A0V1JC14_TRIPS</name>
<reference evidence="1 2" key="1">
    <citation type="submission" date="2015-01" db="EMBL/GenBank/DDBJ databases">
        <title>Evolution of Trichinella species and genotypes.</title>
        <authorList>
            <person name="Korhonen P.K."/>
            <person name="Edoardo P."/>
            <person name="Giuseppe L.R."/>
            <person name="Gasser R.B."/>
        </authorList>
    </citation>
    <scope>NUCLEOTIDE SEQUENCE [LARGE SCALE GENOMIC DNA]</scope>
    <source>
        <strain evidence="1">ISS588</strain>
    </source>
</reference>